<evidence type="ECO:0000313" key="2">
    <source>
        <dbReference type="EMBL" id="VWB98328.1"/>
    </source>
</evidence>
<evidence type="ECO:0000259" key="1">
    <source>
        <dbReference type="Pfam" id="PF01909"/>
    </source>
</evidence>
<feature type="domain" description="Polymerase nucleotidyl transferase" evidence="1">
    <location>
        <begin position="7"/>
        <end position="68"/>
    </location>
</feature>
<organism evidence="2 3">
    <name type="scientific">Burkholderia pseudomultivorans</name>
    <dbReference type="NCBI Taxonomy" id="1207504"/>
    <lineage>
        <taxon>Bacteria</taxon>
        <taxon>Pseudomonadati</taxon>
        <taxon>Pseudomonadota</taxon>
        <taxon>Betaproteobacteria</taxon>
        <taxon>Burkholderiales</taxon>
        <taxon>Burkholderiaceae</taxon>
        <taxon>Burkholderia</taxon>
        <taxon>Burkholderia cepacia complex</taxon>
    </lineage>
</organism>
<evidence type="ECO:0000313" key="3">
    <source>
        <dbReference type="Proteomes" id="UP000494162"/>
    </source>
</evidence>
<sequence>MSQSNTQRSTIIDVRLFGSAARGDFDKSSDIDVLVISNKGKPNTKSLEQFLAEQFKGTVDISIYSIKRLKSMFREGHLFSWHLYCESHHLGYIGTTDIIAELGSPSPYKSASEDIAELLDLLETVRTEVQDSNNLTFEAGLIYVCLRNIALSASWCTGNGIKFGRNSPFEITTGNLSFPISRADYDVLVACRHASTRGTIATVPSREWVMEQANASHQWASDVNKWILECRKCQPSAGFATA</sequence>
<dbReference type="Proteomes" id="UP000494162">
    <property type="component" value="Unassembled WGS sequence"/>
</dbReference>
<dbReference type="CDD" id="cd05403">
    <property type="entry name" value="NT_KNTase_like"/>
    <property type="match status" value="1"/>
</dbReference>
<dbReference type="EMBL" id="CABVPP010000044">
    <property type="protein sequence ID" value="VWB98328.1"/>
    <property type="molecule type" value="Genomic_DNA"/>
</dbReference>
<reference evidence="2 3" key="1">
    <citation type="submission" date="2019-09" db="EMBL/GenBank/DDBJ databases">
        <authorList>
            <person name="Depoorter E."/>
        </authorList>
    </citation>
    <scope>NUCLEOTIDE SEQUENCE [LARGE SCALE GENOMIC DNA]</scope>
    <source>
        <strain evidence="2">LMG 26883</strain>
    </source>
</reference>
<dbReference type="GeneID" id="93171803"/>
<dbReference type="InterPro" id="IPR002934">
    <property type="entry name" value="Polymerase_NTP_transf_dom"/>
</dbReference>
<protein>
    <recommendedName>
        <fullName evidence="1">Polymerase nucleotidyl transferase domain-containing protein</fullName>
    </recommendedName>
</protein>
<dbReference type="RefSeq" id="WP_174903517.1">
    <property type="nucleotide sequence ID" value="NZ_CABVPP010000044.1"/>
</dbReference>
<accession>A0A6P2NU30</accession>
<gene>
    <name evidence="2" type="ORF">BPS26883_04757</name>
</gene>
<proteinExistence type="predicted"/>
<name>A0A6P2NU30_9BURK</name>
<dbReference type="GO" id="GO:0016779">
    <property type="term" value="F:nucleotidyltransferase activity"/>
    <property type="evidence" value="ECO:0007669"/>
    <property type="project" value="InterPro"/>
</dbReference>
<dbReference type="AlphaFoldDB" id="A0A6P2NU30"/>
<dbReference type="InterPro" id="IPR043519">
    <property type="entry name" value="NT_sf"/>
</dbReference>
<dbReference type="SUPFAM" id="SSF81301">
    <property type="entry name" value="Nucleotidyltransferase"/>
    <property type="match status" value="1"/>
</dbReference>
<dbReference type="Gene3D" id="3.30.460.10">
    <property type="entry name" value="Beta Polymerase, domain 2"/>
    <property type="match status" value="1"/>
</dbReference>
<dbReference type="Pfam" id="PF01909">
    <property type="entry name" value="NTP_transf_2"/>
    <property type="match status" value="1"/>
</dbReference>